<feature type="transmembrane region" description="Helical" evidence="7">
    <location>
        <begin position="133"/>
        <end position="156"/>
    </location>
</feature>
<protein>
    <submittedName>
        <fullName evidence="9">Uncharacterized membrane protein YjjP, DUF1212 family</fullName>
    </submittedName>
</protein>
<dbReference type="EMBL" id="FXUF01000003">
    <property type="protein sequence ID" value="SMP49266.1"/>
    <property type="molecule type" value="Genomic_DNA"/>
</dbReference>
<proteinExistence type="inferred from homology"/>
<feature type="transmembrane region" description="Helical" evidence="7">
    <location>
        <begin position="238"/>
        <end position="257"/>
    </location>
</feature>
<comment type="subcellular location">
    <subcellularLocation>
        <location evidence="1">Cell membrane</location>
        <topology evidence="1">Multi-pass membrane protein</topology>
    </subcellularLocation>
</comment>
<dbReference type="InterPro" id="IPR050539">
    <property type="entry name" value="ThrE_Dicarb/AminoAcid_Exp"/>
</dbReference>
<reference evidence="9" key="1">
    <citation type="submission" date="2017-05" db="EMBL/GenBank/DDBJ databases">
        <authorList>
            <person name="Varghese N."/>
            <person name="Submissions S."/>
        </authorList>
    </citation>
    <scope>NUCLEOTIDE SEQUENCE</scope>
    <source>
        <strain evidence="9">Su22</strain>
    </source>
</reference>
<keyword evidence="2" id="KW-1003">Cell membrane</keyword>
<evidence type="ECO:0000259" key="8">
    <source>
        <dbReference type="Pfam" id="PF06738"/>
    </source>
</evidence>
<dbReference type="GO" id="GO:0005886">
    <property type="term" value="C:plasma membrane"/>
    <property type="evidence" value="ECO:0007669"/>
    <property type="project" value="UniProtKB-SubCell"/>
</dbReference>
<dbReference type="AlphaFoldDB" id="A0AA46AIE6"/>
<keyword evidence="4 7" id="KW-1133">Transmembrane helix</keyword>
<feature type="domain" description="Threonine/serine exporter-like N-terminal" evidence="8">
    <location>
        <begin position="12"/>
        <end position="253"/>
    </location>
</feature>
<evidence type="ECO:0000256" key="2">
    <source>
        <dbReference type="ARBA" id="ARBA00022475"/>
    </source>
</evidence>
<evidence type="ECO:0000313" key="9">
    <source>
        <dbReference type="EMBL" id="SMP49266.1"/>
    </source>
</evidence>
<dbReference type="PANTHER" id="PTHR34390">
    <property type="entry name" value="UPF0442 PROTEIN YJJB-RELATED"/>
    <property type="match status" value="1"/>
</dbReference>
<accession>A0AA46AIE6</accession>
<dbReference type="GO" id="GO:0015744">
    <property type="term" value="P:succinate transport"/>
    <property type="evidence" value="ECO:0007669"/>
    <property type="project" value="TreeGrafter"/>
</dbReference>
<dbReference type="RefSeq" id="WP_283408585.1">
    <property type="nucleotide sequence ID" value="NZ_FXUF01000003.1"/>
</dbReference>
<evidence type="ECO:0000256" key="3">
    <source>
        <dbReference type="ARBA" id="ARBA00022692"/>
    </source>
</evidence>
<dbReference type="Proteomes" id="UP001158066">
    <property type="component" value="Unassembled WGS sequence"/>
</dbReference>
<evidence type="ECO:0000256" key="4">
    <source>
        <dbReference type="ARBA" id="ARBA00022989"/>
    </source>
</evidence>
<evidence type="ECO:0000256" key="1">
    <source>
        <dbReference type="ARBA" id="ARBA00004651"/>
    </source>
</evidence>
<keyword evidence="5 7" id="KW-0472">Membrane</keyword>
<sequence length="263" mass="27933">MNTDASKKLMIFALYAGEILLKNGAETYRVEDTISLLCRSGHYEYTEVFVTPTGIFVSIDQKGDHTGHMTTFIKRIKNRSINLEKISLVNDLSRRFVAGHVCLEEAMQELKVIDRSPGYPFWQKAVFGGMGSALFAALFGANFLEFFFALLASILVTVTASKMDEASFPPFVCHMAGGAVAALLAVIASGVVPGVEMDKVIVGAVIVLVPGVAVTNAIRDSIAGDLISGMAKGAEAVIIATSIAIGVGAVLKTWLLLTGGSLL</sequence>
<keyword evidence="10" id="KW-1185">Reference proteome</keyword>
<keyword evidence="3 7" id="KW-0812">Transmembrane</keyword>
<feature type="transmembrane region" description="Helical" evidence="7">
    <location>
        <begin position="168"/>
        <end position="188"/>
    </location>
</feature>
<dbReference type="Pfam" id="PF06738">
    <property type="entry name" value="ThrE"/>
    <property type="match status" value="1"/>
</dbReference>
<evidence type="ECO:0000256" key="6">
    <source>
        <dbReference type="ARBA" id="ARBA00034125"/>
    </source>
</evidence>
<dbReference type="GO" id="GO:0022857">
    <property type="term" value="F:transmembrane transporter activity"/>
    <property type="evidence" value="ECO:0007669"/>
    <property type="project" value="InterPro"/>
</dbReference>
<evidence type="ECO:0000313" key="10">
    <source>
        <dbReference type="Proteomes" id="UP001158066"/>
    </source>
</evidence>
<evidence type="ECO:0000256" key="5">
    <source>
        <dbReference type="ARBA" id="ARBA00023136"/>
    </source>
</evidence>
<comment type="caution">
    <text evidence="9">The sequence shown here is derived from an EMBL/GenBank/DDBJ whole genome shotgun (WGS) entry which is preliminary data.</text>
</comment>
<gene>
    <name evidence="9" type="ORF">SAMN06296020_103324</name>
</gene>
<feature type="transmembrane region" description="Helical" evidence="7">
    <location>
        <begin position="200"/>
        <end position="218"/>
    </location>
</feature>
<dbReference type="PANTHER" id="PTHR34390:SF2">
    <property type="entry name" value="SUCCINATE TRANSPORTER SUBUNIT YJJP-RELATED"/>
    <property type="match status" value="1"/>
</dbReference>
<dbReference type="InterPro" id="IPR010619">
    <property type="entry name" value="ThrE-like_N"/>
</dbReference>
<evidence type="ECO:0000256" key="7">
    <source>
        <dbReference type="SAM" id="Phobius"/>
    </source>
</evidence>
<organism evidence="9 10">
    <name type="scientific">Anoxynatronum buryatiense</name>
    <dbReference type="NCBI Taxonomy" id="489973"/>
    <lineage>
        <taxon>Bacteria</taxon>
        <taxon>Bacillati</taxon>
        <taxon>Bacillota</taxon>
        <taxon>Clostridia</taxon>
        <taxon>Eubacteriales</taxon>
        <taxon>Clostridiaceae</taxon>
        <taxon>Anoxynatronum</taxon>
    </lineage>
</organism>
<name>A0AA46AIE6_9CLOT</name>
<comment type="similarity">
    <text evidence="6">Belongs to the ThrE exporter (TC 2.A.79) family.</text>
</comment>